<evidence type="ECO:0000259" key="2">
    <source>
        <dbReference type="Pfam" id="PF03417"/>
    </source>
</evidence>
<evidence type="ECO:0000313" key="3">
    <source>
        <dbReference type="EMBL" id="PQO40399.1"/>
    </source>
</evidence>
<dbReference type="Proteomes" id="UP000238322">
    <property type="component" value="Unassembled WGS sequence"/>
</dbReference>
<dbReference type="RefSeq" id="WP_105327634.1">
    <property type="nucleotide sequence ID" value="NZ_PUHY01000001.1"/>
</dbReference>
<dbReference type="AlphaFoldDB" id="A0A2S8G7I7"/>
<feature type="signal peptide" evidence="1">
    <location>
        <begin position="1"/>
        <end position="26"/>
    </location>
</feature>
<protein>
    <submittedName>
        <fullName evidence="3">Peptidase C45</fullName>
    </submittedName>
</protein>
<name>A0A2S8G7I7_9BACT</name>
<dbReference type="InterPro" id="IPR005079">
    <property type="entry name" value="Peptidase_C45_hydrolase"/>
</dbReference>
<comment type="caution">
    <text evidence="3">The sequence shown here is derived from an EMBL/GenBank/DDBJ whole genome shotgun (WGS) entry which is preliminary data.</text>
</comment>
<dbReference type="Gene3D" id="3.60.60.10">
    <property type="entry name" value="Penicillin V Acylase, Chain A"/>
    <property type="match status" value="1"/>
</dbReference>
<dbReference type="EMBL" id="PUHY01000001">
    <property type="protein sequence ID" value="PQO40399.1"/>
    <property type="molecule type" value="Genomic_DNA"/>
</dbReference>
<evidence type="ECO:0000313" key="4">
    <source>
        <dbReference type="Proteomes" id="UP000238322"/>
    </source>
</evidence>
<feature type="chain" id="PRO_5015553621" evidence="1">
    <location>
        <begin position="27"/>
        <end position="425"/>
    </location>
</feature>
<keyword evidence="1" id="KW-0732">Signal</keyword>
<gene>
    <name evidence="3" type="ORF">C5Y83_00200</name>
</gene>
<proteinExistence type="predicted"/>
<dbReference type="Pfam" id="PF03417">
    <property type="entry name" value="AAT"/>
    <property type="match status" value="1"/>
</dbReference>
<organism evidence="3 4">
    <name type="scientific">Blastopirellula marina</name>
    <dbReference type="NCBI Taxonomy" id="124"/>
    <lineage>
        <taxon>Bacteria</taxon>
        <taxon>Pseudomonadati</taxon>
        <taxon>Planctomycetota</taxon>
        <taxon>Planctomycetia</taxon>
        <taxon>Pirellulales</taxon>
        <taxon>Pirellulaceae</taxon>
        <taxon>Blastopirellula</taxon>
    </lineage>
</organism>
<reference evidence="3 4" key="1">
    <citation type="submission" date="2018-02" db="EMBL/GenBank/DDBJ databases">
        <title>Comparative genomes isolates from brazilian mangrove.</title>
        <authorList>
            <person name="Araujo J.E."/>
            <person name="Taketani R.G."/>
            <person name="Silva M.C.P."/>
            <person name="Loureco M.V."/>
            <person name="Andreote F.D."/>
        </authorList>
    </citation>
    <scope>NUCLEOTIDE SEQUENCE [LARGE SCALE GENOMIC DNA]</scope>
    <source>
        <strain evidence="3 4">Hex-1 MGV</strain>
    </source>
</reference>
<evidence type="ECO:0000256" key="1">
    <source>
        <dbReference type="SAM" id="SignalP"/>
    </source>
</evidence>
<feature type="domain" description="Peptidase C45 hydrolase" evidence="2">
    <location>
        <begin position="46"/>
        <end position="169"/>
    </location>
</feature>
<dbReference type="OrthoDB" id="238427at2"/>
<accession>A0A2S8G7I7</accession>
<sequence>MKSRSSWQIPLTLLALALASTTTVTTELQACTTAVISGKATLDGRPILWKNRDTSSDRHNEVAVIEGGKFKAIAVVNAGQRKTVWMGVNEAGFCIENSLSKDLAVEGSSGPGNGTTMRMALQTCATVEDFQKLLEKTNKTGRSTVANYGVIDAQGGAALFETGPKSFTLFDANDPKVAPNGYIVRSNFATTAQKLSANPARDQLTNIYSGDRYLCACRTLEACREDQVISLQEVIRNCARDLSDPSGKPYPGSINGSAGSLPEVISTKNTISRTTTVSAAVFHGVKPGEDPKLTTMWTMLGDPKFSIAVPAFSIGSVADDLADEQGGEIGEIAISLRDWNMTSDKDAIYSAAMPGIWVDLWKVEDLLMELTLAAKERWVAEGVSLEEVRNLQEKAAEAAMRAMEKEFLESKEAALTLPAPQAPAF</sequence>